<keyword evidence="5" id="KW-1185">Reference proteome</keyword>
<dbReference type="InterPro" id="IPR050345">
    <property type="entry name" value="Aliph_Amidase/BUP"/>
</dbReference>
<evidence type="ECO:0000259" key="3">
    <source>
        <dbReference type="PROSITE" id="PS50263"/>
    </source>
</evidence>
<dbReference type="PROSITE" id="PS50263">
    <property type="entry name" value="CN_HYDROLASE"/>
    <property type="match status" value="1"/>
</dbReference>
<dbReference type="GO" id="GO:0016811">
    <property type="term" value="F:hydrolase activity, acting on carbon-nitrogen (but not peptide) bonds, in linear amides"/>
    <property type="evidence" value="ECO:0007669"/>
    <property type="project" value="UniProtKB-ARBA"/>
</dbReference>
<name>A0A8J6YY86_9RHOB</name>
<evidence type="ECO:0000313" key="4">
    <source>
        <dbReference type="EMBL" id="MBE3637958.1"/>
    </source>
</evidence>
<dbReference type="Proteomes" id="UP000609121">
    <property type="component" value="Unassembled WGS sequence"/>
</dbReference>
<dbReference type="InterPro" id="IPR003010">
    <property type="entry name" value="C-N_Hydrolase"/>
</dbReference>
<accession>A0A8J6YY86</accession>
<dbReference type="Gene3D" id="3.60.110.10">
    <property type="entry name" value="Carbon-nitrogen hydrolase"/>
    <property type="match status" value="1"/>
</dbReference>
<gene>
    <name evidence="4" type="ORF">ICN82_07060</name>
</gene>
<dbReference type="EMBL" id="JACVXA010000014">
    <property type="protein sequence ID" value="MBE3637958.1"/>
    <property type="molecule type" value="Genomic_DNA"/>
</dbReference>
<organism evidence="4 5">
    <name type="scientific">Mangrovicoccus algicola</name>
    <dbReference type="NCBI Taxonomy" id="2771008"/>
    <lineage>
        <taxon>Bacteria</taxon>
        <taxon>Pseudomonadati</taxon>
        <taxon>Pseudomonadota</taxon>
        <taxon>Alphaproteobacteria</taxon>
        <taxon>Rhodobacterales</taxon>
        <taxon>Paracoccaceae</taxon>
        <taxon>Mangrovicoccus</taxon>
    </lineage>
</organism>
<dbReference type="InterPro" id="IPR044083">
    <property type="entry name" value="RamA-like"/>
</dbReference>
<dbReference type="InterPro" id="IPR036526">
    <property type="entry name" value="C-N_Hydrolase_sf"/>
</dbReference>
<feature type="domain" description="CN hydrolase" evidence="3">
    <location>
        <begin position="1"/>
        <end position="237"/>
    </location>
</feature>
<dbReference type="SUPFAM" id="SSF56317">
    <property type="entry name" value="Carbon-nitrogen hydrolase"/>
    <property type="match status" value="1"/>
</dbReference>
<proteinExistence type="inferred from homology"/>
<keyword evidence="2 4" id="KW-0378">Hydrolase</keyword>
<evidence type="ECO:0000256" key="1">
    <source>
        <dbReference type="ARBA" id="ARBA00010613"/>
    </source>
</evidence>
<comment type="caution">
    <text evidence="4">The sequence shown here is derived from an EMBL/GenBank/DDBJ whole genome shotgun (WGS) entry which is preliminary data.</text>
</comment>
<comment type="similarity">
    <text evidence="1">Belongs to the carbon-nitrogen hydrolase superfamily. NIT1/NIT2 family.</text>
</comment>
<sequence length="259" mass="26901">MRIALLQMPARSATARDRMTALEEALAAAAAAGAALLVAPELVLPGYNCPQRHGAEAQPRGGPWMQAAAGMARRHGIGLVLGWAERAGGDVFNAATAFGPDGAELAHYRKIQLFGGMERTGFRAGEAPPPVFDLGGRRFGLLICYDIEFPEHARDLARRGAQAILVPTANPAGYEHVQRLLVPARACENAIAVAYANYCGAEDGLDFGGGSVIAGPDGAAIESAGHAPALLVADLPEAADYPADMLSAQLADLRRPGGD</sequence>
<dbReference type="PANTHER" id="PTHR43674">
    <property type="entry name" value="NITRILASE C965.09-RELATED"/>
    <property type="match status" value="1"/>
</dbReference>
<reference evidence="4" key="1">
    <citation type="submission" date="2020-09" db="EMBL/GenBank/DDBJ databases">
        <title>A novel bacterium of genus Mangrovicoccus, isolated from South China Sea.</title>
        <authorList>
            <person name="Huang H."/>
            <person name="Mo K."/>
            <person name="Hu Y."/>
        </authorList>
    </citation>
    <scope>NUCLEOTIDE SEQUENCE</scope>
    <source>
        <strain evidence="4">HB182678</strain>
    </source>
</reference>
<evidence type="ECO:0000313" key="5">
    <source>
        <dbReference type="Proteomes" id="UP000609121"/>
    </source>
</evidence>
<dbReference type="AlphaFoldDB" id="A0A8J6YY86"/>
<dbReference type="RefSeq" id="WP_193181158.1">
    <property type="nucleotide sequence ID" value="NZ_JACVXA010000014.1"/>
</dbReference>
<protein>
    <submittedName>
        <fullName evidence="4">Carbon-nitrogen hydrolase family protein</fullName>
    </submittedName>
</protein>
<evidence type="ECO:0000256" key="2">
    <source>
        <dbReference type="ARBA" id="ARBA00022801"/>
    </source>
</evidence>
<dbReference type="CDD" id="cd07576">
    <property type="entry name" value="R-amidase_like"/>
    <property type="match status" value="1"/>
</dbReference>
<dbReference type="Pfam" id="PF00795">
    <property type="entry name" value="CN_hydrolase"/>
    <property type="match status" value="1"/>
</dbReference>
<dbReference type="PANTHER" id="PTHR43674:SF2">
    <property type="entry name" value="BETA-UREIDOPROPIONASE"/>
    <property type="match status" value="1"/>
</dbReference>
<dbReference type="InterPro" id="IPR001110">
    <property type="entry name" value="UPF0012_CS"/>
</dbReference>
<dbReference type="PROSITE" id="PS01227">
    <property type="entry name" value="UPF0012"/>
    <property type="match status" value="1"/>
</dbReference>